<reference evidence="2" key="2">
    <citation type="journal article" date="2019" name="IMA Fungus">
        <title>Genome sequencing and comparison of five Tilletia species to identify candidate genes for the detection of regulated species infecting wheat.</title>
        <authorList>
            <person name="Nguyen H.D.T."/>
            <person name="Sultana T."/>
            <person name="Kesanakurti P."/>
            <person name="Hambleton S."/>
        </authorList>
    </citation>
    <scope>NUCLEOTIDE SEQUENCE</scope>
    <source>
        <strain evidence="2">DAOMC 236426</strain>
    </source>
</reference>
<feature type="region of interest" description="Disordered" evidence="1">
    <location>
        <begin position="1"/>
        <end position="27"/>
    </location>
</feature>
<sequence length="316" mass="34351">RSPFPKRSASSTCAALPNGRREGPDTEAQSLHGKLEHARLVFFDGKWHLKGLIDFIASAEREPQRRYQLRNSGSRIGADLDWWERQLRLDNYWRCFDPPPPSDISCFCDGSTSYGAGLHIAGVERSFPLRAEFVGNVDIKVVCRSSWLCGRSFSSATTTKPSSFTNHSDSTAVIGAYENCTSTPRTTSPMSHLGALPTVIRVASLYQIFRTASAAGSDPAGESSQGYGPDMMRAIDAWRANADVSATDPVPHSPPAQPSSSAGPSRITRRVLQPKQIAFKPSPLRPQCAGARRFETWTPPASAQGSAPTIVARFLA</sequence>
<accession>A0A8X7MJ71</accession>
<organism evidence="2 3">
    <name type="scientific">Tilletia controversa</name>
    <name type="common">dwarf bunt fungus</name>
    <dbReference type="NCBI Taxonomy" id="13291"/>
    <lineage>
        <taxon>Eukaryota</taxon>
        <taxon>Fungi</taxon>
        <taxon>Dikarya</taxon>
        <taxon>Basidiomycota</taxon>
        <taxon>Ustilaginomycotina</taxon>
        <taxon>Exobasidiomycetes</taxon>
        <taxon>Tilletiales</taxon>
        <taxon>Tilletiaceae</taxon>
        <taxon>Tilletia</taxon>
    </lineage>
</organism>
<protein>
    <submittedName>
        <fullName evidence="2">Uncharacterized protein</fullName>
    </submittedName>
</protein>
<dbReference type="Proteomes" id="UP000077684">
    <property type="component" value="Unassembled WGS sequence"/>
</dbReference>
<evidence type="ECO:0000313" key="3">
    <source>
        <dbReference type="Proteomes" id="UP000077684"/>
    </source>
</evidence>
<name>A0A8X7MJ71_9BASI</name>
<proteinExistence type="predicted"/>
<evidence type="ECO:0000313" key="2">
    <source>
        <dbReference type="EMBL" id="KAE8237689.1"/>
    </source>
</evidence>
<reference evidence="2" key="1">
    <citation type="submission" date="2016-04" db="EMBL/GenBank/DDBJ databases">
        <authorList>
            <person name="Nguyen H.D."/>
            <person name="Samba Siva P."/>
            <person name="Cullis J."/>
            <person name="Levesque C.A."/>
            <person name="Hambleton S."/>
        </authorList>
    </citation>
    <scope>NUCLEOTIDE SEQUENCE</scope>
    <source>
        <strain evidence="2">DAOMC 236426</strain>
    </source>
</reference>
<feature type="region of interest" description="Disordered" evidence="1">
    <location>
        <begin position="245"/>
        <end position="266"/>
    </location>
</feature>
<comment type="caution">
    <text evidence="2">The sequence shown here is derived from an EMBL/GenBank/DDBJ whole genome shotgun (WGS) entry which is preliminary data.</text>
</comment>
<keyword evidence="3" id="KW-1185">Reference proteome</keyword>
<gene>
    <name evidence="2" type="ORF">A4X06_0g9148</name>
</gene>
<dbReference type="EMBL" id="LWDE02002423">
    <property type="protein sequence ID" value="KAE8237689.1"/>
    <property type="molecule type" value="Genomic_DNA"/>
</dbReference>
<dbReference type="AlphaFoldDB" id="A0A8X7MJ71"/>
<evidence type="ECO:0000256" key="1">
    <source>
        <dbReference type="SAM" id="MobiDB-lite"/>
    </source>
</evidence>
<feature type="non-terminal residue" evidence="2">
    <location>
        <position position="316"/>
    </location>
</feature>